<evidence type="ECO:0000256" key="3">
    <source>
        <dbReference type="ARBA" id="ARBA00022737"/>
    </source>
</evidence>
<dbReference type="PANTHER" id="PTHR23067:SF14">
    <property type="entry name" value="C2H2-TYPE DOMAIN-CONTAINING PROTEIN"/>
    <property type="match status" value="1"/>
</dbReference>
<dbReference type="PANTHER" id="PTHR23067">
    <property type="entry name" value="DOUBLE-STRANDED RNA-BINDING ZINC FINGER PROTEIN"/>
    <property type="match status" value="1"/>
</dbReference>
<gene>
    <name evidence="9" type="ORF">NEZAVI_LOCUS15231</name>
</gene>
<keyword evidence="5" id="KW-0862">Zinc</keyword>
<dbReference type="InterPro" id="IPR051845">
    <property type="entry name" value="Znf385"/>
</dbReference>
<evidence type="ECO:0000256" key="7">
    <source>
        <dbReference type="SAM" id="MobiDB-lite"/>
    </source>
</evidence>
<dbReference type="InterPro" id="IPR013087">
    <property type="entry name" value="Znf_C2H2_type"/>
</dbReference>
<dbReference type="Proteomes" id="UP001152798">
    <property type="component" value="Chromosome 7"/>
</dbReference>
<dbReference type="PROSITE" id="PS51257">
    <property type="entry name" value="PROKAR_LIPOPROTEIN"/>
    <property type="match status" value="1"/>
</dbReference>
<comment type="subcellular location">
    <subcellularLocation>
        <location evidence="1">Nucleus</location>
    </subcellularLocation>
</comment>
<keyword evidence="3" id="KW-0677">Repeat</keyword>
<dbReference type="PROSITE" id="PS00028">
    <property type="entry name" value="ZINC_FINGER_C2H2_1"/>
    <property type="match status" value="1"/>
</dbReference>
<evidence type="ECO:0000256" key="1">
    <source>
        <dbReference type="ARBA" id="ARBA00004123"/>
    </source>
</evidence>
<dbReference type="Gene3D" id="3.30.160.60">
    <property type="entry name" value="Classic Zinc Finger"/>
    <property type="match status" value="3"/>
</dbReference>
<feature type="region of interest" description="Disordered" evidence="7">
    <location>
        <begin position="205"/>
        <end position="239"/>
    </location>
</feature>
<keyword evidence="2" id="KW-0479">Metal-binding</keyword>
<keyword evidence="6" id="KW-0539">Nucleus</keyword>
<dbReference type="AlphaFoldDB" id="A0A9P0HRA4"/>
<dbReference type="InterPro" id="IPR036236">
    <property type="entry name" value="Znf_C2H2_sf"/>
</dbReference>
<dbReference type="SUPFAM" id="SSF57667">
    <property type="entry name" value="beta-beta-alpha zinc fingers"/>
    <property type="match status" value="3"/>
</dbReference>
<dbReference type="GO" id="GO:0005634">
    <property type="term" value="C:nucleus"/>
    <property type="evidence" value="ECO:0007669"/>
    <property type="project" value="UniProtKB-SubCell"/>
</dbReference>
<dbReference type="InterPro" id="IPR003604">
    <property type="entry name" value="Matrin/U1-like-C_Znf_C2H2"/>
</dbReference>
<protein>
    <recommendedName>
        <fullName evidence="8">C2H2-type domain-containing protein</fullName>
    </recommendedName>
</protein>
<evidence type="ECO:0000313" key="9">
    <source>
        <dbReference type="EMBL" id="CAH1407536.1"/>
    </source>
</evidence>
<evidence type="ECO:0000256" key="4">
    <source>
        <dbReference type="ARBA" id="ARBA00022771"/>
    </source>
</evidence>
<reference evidence="9" key="1">
    <citation type="submission" date="2022-01" db="EMBL/GenBank/DDBJ databases">
        <authorList>
            <person name="King R."/>
        </authorList>
    </citation>
    <scope>NUCLEOTIDE SEQUENCE</scope>
</reference>
<organism evidence="9 10">
    <name type="scientific">Nezara viridula</name>
    <name type="common">Southern green stink bug</name>
    <name type="synonym">Cimex viridulus</name>
    <dbReference type="NCBI Taxonomy" id="85310"/>
    <lineage>
        <taxon>Eukaryota</taxon>
        <taxon>Metazoa</taxon>
        <taxon>Ecdysozoa</taxon>
        <taxon>Arthropoda</taxon>
        <taxon>Hexapoda</taxon>
        <taxon>Insecta</taxon>
        <taxon>Pterygota</taxon>
        <taxon>Neoptera</taxon>
        <taxon>Paraneoptera</taxon>
        <taxon>Hemiptera</taxon>
        <taxon>Heteroptera</taxon>
        <taxon>Panheteroptera</taxon>
        <taxon>Pentatomomorpha</taxon>
        <taxon>Pentatomoidea</taxon>
        <taxon>Pentatomidae</taxon>
        <taxon>Pentatominae</taxon>
        <taxon>Nezara</taxon>
    </lineage>
</organism>
<keyword evidence="10" id="KW-1185">Reference proteome</keyword>
<dbReference type="Pfam" id="PF12874">
    <property type="entry name" value="zf-met"/>
    <property type="match status" value="3"/>
</dbReference>
<keyword evidence="4" id="KW-0863">Zinc-finger</keyword>
<proteinExistence type="predicted"/>
<dbReference type="EMBL" id="OV725083">
    <property type="protein sequence ID" value="CAH1407536.1"/>
    <property type="molecule type" value="Genomic_DNA"/>
</dbReference>
<sequence>MSKNNTSYPTVATIIGCPDQLNTTNGLLATPIGASGELQPPSGTFINDTSSIKDPIQRAVLDNICGTLPTKNNPEYIRCDVCKVDCNGNAAYKSHLSGSKHSKKLKEQEMTQYLKLPYIRHNEDSNTFSCTLCCATLNAVSQIAAHIEGQKHKNKAQSHEPIAASNTQINSTRDPAKPRVDATPNLLYCATCNIHVNSAVQLEQHTSSKKHISKVNGKSNFRNPSYKWRPRGGNNGNRYTPTNSYVGSTSYPKISHNFVPGGQFRPY</sequence>
<evidence type="ECO:0000256" key="5">
    <source>
        <dbReference type="ARBA" id="ARBA00022833"/>
    </source>
</evidence>
<evidence type="ECO:0000259" key="8">
    <source>
        <dbReference type="PROSITE" id="PS00028"/>
    </source>
</evidence>
<feature type="region of interest" description="Disordered" evidence="7">
    <location>
        <begin position="150"/>
        <end position="177"/>
    </location>
</feature>
<dbReference type="SMART" id="SM00355">
    <property type="entry name" value="ZnF_C2H2"/>
    <property type="match status" value="3"/>
</dbReference>
<feature type="domain" description="C2H2-type" evidence="8">
    <location>
        <begin position="130"/>
        <end position="152"/>
    </location>
</feature>
<evidence type="ECO:0000313" key="10">
    <source>
        <dbReference type="Proteomes" id="UP001152798"/>
    </source>
</evidence>
<evidence type="ECO:0000256" key="6">
    <source>
        <dbReference type="ARBA" id="ARBA00023242"/>
    </source>
</evidence>
<name>A0A9P0HRA4_NEZVI</name>
<dbReference type="SMART" id="SM00451">
    <property type="entry name" value="ZnF_U1"/>
    <property type="match status" value="3"/>
</dbReference>
<dbReference type="OrthoDB" id="434647at2759"/>
<feature type="compositionally biased region" description="Polar residues" evidence="7">
    <location>
        <begin position="164"/>
        <end position="173"/>
    </location>
</feature>
<evidence type="ECO:0000256" key="2">
    <source>
        <dbReference type="ARBA" id="ARBA00022723"/>
    </source>
</evidence>
<accession>A0A9P0HRA4</accession>
<dbReference type="GO" id="GO:0003676">
    <property type="term" value="F:nucleic acid binding"/>
    <property type="evidence" value="ECO:0007669"/>
    <property type="project" value="InterPro"/>
</dbReference>
<dbReference type="GO" id="GO:0008270">
    <property type="term" value="F:zinc ion binding"/>
    <property type="evidence" value="ECO:0007669"/>
    <property type="project" value="UniProtKB-KW"/>
</dbReference>